<reference evidence="3 4" key="1">
    <citation type="submission" date="2019-04" db="EMBL/GenBank/DDBJ databases">
        <title>Comparative genomics and transcriptomics to analyze fruiting body development in filamentous ascomycetes.</title>
        <authorList>
            <consortium name="DOE Joint Genome Institute"/>
            <person name="Lutkenhaus R."/>
            <person name="Traeger S."/>
            <person name="Breuer J."/>
            <person name="Kuo A."/>
            <person name="Lipzen A."/>
            <person name="Pangilinan J."/>
            <person name="Dilworth D."/>
            <person name="Sandor L."/>
            <person name="Poggeler S."/>
            <person name="Barry K."/>
            <person name="Grigoriev I.V."/>
            <person name="Nowrousian M."/>
        </authorList>
    </citation>
    <scope>NUCLEOTIDE SEQUENCE [LARGE SCALE GENOMIC DNA]</scope>
    <source>
        <strain evidence="3 4">CBS 389.68</strain>
    </source>
</reference>
<organism evidence="3 4">
    <name type="scientific">Ascodesmis nigricans</name>
    <dbReference type="NCBI Taxonomy" id="341454"/>
    <lineage>
        <taxon>Eukaryota</taxon>
        <taxon>Fungi</taxon>
        <taxon>Dikarya</taxon>
        <taxon>Ascomycota</taxon>
        <taxon>Pezizomycotina</taxon>
        <taxon>Pezizomycetes</taxon>
        <taxon>Pezizales</taxon>
        <taxon>Ascodesmidaceae</taxon>
        <taxon>Ascodesmis</taxon>
    </lineage>
</organism>
<evidence type="ECO:0000256" key="1">
    <source>
        <dbReference type="SAM" id="MobiDB-lite"/>
    </source>
</evidence>
<dbReference type="EMBL" id="ML220130">
    <property type="protein sequence ID" value="TGZ79638.1"/>
    <property type="molecule type" value="Genomic_DNA"/>
</dbReference>
<keyword evidence="2" id="KW-0812">Transmembrane</keyword>
<keyword evidence="2" id="KW-1133">Transmembrane helix</keyword>
<feature type="region of interest" description="Disordered" evidence="1">
    <location>
        <begin position="38"/>
        <end position="378"/>
    </location>
</feature>
<dbReference type="InParanoid" id="A0A4S2MT35"/>
<feature type="transmembrane region" description="Helical" evidence="2">
    <location>
        <begin position="6"/>
        <end position="23"/>
    </location>
</feature>
<evidence type="ECO:0000313" key="3">
    <source>
        <dbReference type="EMBL" id="TGZ79638.1"/>
    </source>
</evidence>
<feature type="compositionally biased region" description="Pro residues" evidence="1">
    <location>
        <begin position="317"/>
        <end position="339"/>
    </location>
</feature>
<proteinExistence type="predicted"/>
<sequence length="378" mass="40634">MSVTGPLLSWGIVLGLVGVFWFLSRPKQAKQAVATARATTEKAKPIFVGSTAEADEKKSKKKKKKTAKPATTPKEVVATTDDAPSDDDLAEEVNLKDVARRMQSQKVTGVGSGKKNASGHSPFATASTSGADADIDEEESTPLTGSSRDPSDMLEAPTDGPGVLRIGAPVQPPRSKKQKAQSTTSEPGIHASKNAKKKEKKKAEKEAARADQKSRFEQHRQSMRAEQAAAEKARPAPETSSSSWSAGKPSGSSESTPVNSTLLDTFAPQEPRGLGESWEAIPPHVQEPEPEWNEVQSRKSRKTKADAKSSDEQEASMPPPRSISPAIKPLPKPQLPQPQIPKKQPSKAKSEQRTTSGSDWSQVDNIEAWAVHPDESDF</sequence>
<keyword evidence="4" id="KW-1185">Reference proteome</keyword>
<accession>A0A4S2MT35</accession>
<dbReference type="AlphaFoldDB" id="A0A4S2MT35"/>
<evidence type="ECO:0000256" key="2">
    <source>
        <dbReference type="SAM" id="Phobius"/>
    </source>
</evidence>
<dbReference type="OrthoDB" id="5401727at2759"/>
<keyword evidence="2" id="KW-0472">Membrane</keyword>
<gene>
    <name evidence="3" type="ORF">EX30DRAFT_396974</name>
</gene>
<dbReference type="Proteomes" id="UP000298138">
    <property type="component" value="Unassembled WGS sequence"/>
</dbReference>
<name>A0A4S2MT35_9PEZI</name>
<feature type="compositionally biased region" description="Polar residues" evidence="1">
    <location>
        <begin position="353"/>
        <end position="364"/>
    </location>
</feature>
<feature type="compositionally biased region" description="Low complexity" evidence="1">
    <location>
        <begin position="236"/>
        <end position="255"/>
    </location>
</feature>
<evidence type="ECO:0000313" key="4">
    <source>
        <dbReference type="Proteomes" id="UP000298138"/>
    </source>
</evidence>
<feature type="compositionally biased region" description="Basic and acidic residues" evidence="1">
    <location>
        <begin position="201"/>
        <end position="220"/>
    </location>
</feature>
<protein>
    <submittedName>
        <fullName evidence="3">Uncharacterized protein</fullName>
    </submittedName>
</protein>